<proteinExistence type="predicted"/>
<feature type="compositionally biased region" description="Basic and acidic residues" evidence="1">
    <location>
        <begin position="37"/>
        <end position="46"/>
    </location>
</feature>
<comment type="caution">
    <text evidence="2">The sequence shown here is derived from an EMBL/GenBank/DDBJ whole genome shotgun (WGS) entry which is preliminary data.</text>
</comment>
<sequence length="83" mass="9246">KLMGFEILKLNSEDLTSSSNEDLLEDILGAGKDNDDEDKKECHIENPPESPTMTSSIPSALVAPRMWNHPSGLWRFPQHLGTL</sequence>
<gene>
    <name evidence="2" type="ORF">HAX54_047878</name>
</gene>
<evidence type="ECO:0000313" key="3">
    <source>
        <dbReference type="Proteomes" id="UP000823775"/>
    </source>
</evidence>
<name>A0ABS8WMG5_DATST</name>
<evidence type="ECO:0000313" key="2">
    <source>
        <dbReference type="EMBL" id="MCE3050680.1"/>
    </source>
</evidence>
<dbReference type="EMBL" id="JACEIK010007812">
    <property type="protein sequence ID" value="MCE3050680.1"/>
    <property type="molecule type" value="Genomic_DNA"/>
</dbReference>
<evidence type="ECO:0000256" key="1">
    <source>
        <dbReference type="SAM" id="MobiDB-lite"/>
    </source>
</evidence>
<protein>
    <submittedName>
        <fullName evidence="2">Uncharacterized protein</fullName>
    </submittedName>
</protein>
<feature type="region of interest" description="Disordered" evidence="1">
    <location>
        <begin position="31"/>
        <end position="56"/>
    </location>
</feature>
<dbReference type="Proteomes" id="UP000823775">
    <property type="component" value="Unassembled WGS sequence"/>
</dbReference>
<feature type="non-terminal residue" evidence="2">
    <location>
        <position position="1"/>
    </location>
</feature>
<keyword evidence="3" id="KW-1185">Reference proteome</keyword>
<organism evidence="2 3">
    <name type="scientific">Datura stramonium</name>
    <name type="common">Jimsonweed</name>
    <name type="synonym">Common thornapple</name>
    <dbReference type="NCBI Taxonomy" id="4076"/>
    <lineage>
        <taxon>Eukaryota</taxon>
        <taxon>Viridiplantae</taxon>
        <taxon>Streptophyta</taxon>
        <taxon>Embryophyta</taxon>
        <taxon>Tracheophyta</taxon>
        <taxon>Spermatophyta</taxon>
        <taxon>Magnoliopsida</taxon>
        <taxon>eudicotyledons</taxon>
        <taxon>Gunneridae</taxon>
        <taxon>Pentapetalae</taxon>
        <taxon>asterids</taxon>
        <taxon>lamiids</taxon>
        <taxon>Solanales</taxon>
        <taxon>Solanaceae</taxon>
        <taxon>Solanoideae</taxon>
        <taxon>Datureae</taxon>
        <taxon>Datura</taxon>
    </lineage>
</organism>
<accession>A0ABS8WMG5</accession>
<reference evidence="2 3" key="1">
    <citation type="journal article" date="2021" name="BMC Genomics">
        <title>Datura genome reveals duplications of psychoactive alkaloid biosynthetic genes and high mutation rate following tissue culture.</title>
        <authorList>
            <person name="Rajewski A."/>
            <person name="Carter-House D."/>
            <person name="Stajich J."/>
            <person name="Litt A."/>
        </authorList>
    </citation>
    <scope>NUCLEOTIDE SEQUENCE [LARGE SCALE GENOMIC DNA]</scope>
    <source>
        <strain evidence="2">AR-01</strain>
    </source>
</reference>